<comment type="caution">
    <text evidence="1">The sequence shown here is derived from an EMBL/GenBank/DDBJ whole genome shotgun (WGS) entry which is preliminary data.</text>
</comment>
<accession>A0A8J3PSY0</accession>
<reference evidence="1 2" key="1">
    <citation type="submission" date="2021-01" db="EMBL/GenBank/DDBJ databases">
        <title>Whole genome shotgun sequence of Planotetraspora kaengkrachanensis NBRC 104272.</title>
        <authorList>
            <person name="Komaki H."/>
            <person name="Tamura T."/>
        </authorList>
    </citation>
    <scope>NUCLEOTIDE SEQUENCE [LARGE SCALE GENOMIC DNA]</scope>
    <source>
        <strain evidence="1 2">NBRC 104272</strain>
    </source>
</reference>
<proteinExistence type="predicted"/>
<name>A0A8J3PSY0_9ACTN</name>
<dbReference type="EMBL" id="BONV01000009">
    <property type="protein sequence ID" value="GIG79548.1"/>
    <property type="molecule type" value="Genomic_DNA"/>
</dbReference>
<keyword evidence="2" id="KW-1185">Reference proteome</keyword>
<evidence type="ECO:0000313" key="2">
    <source>
        <dbReference type="Proteomes" id="UP000630097"/>
    </source>
</evidence>
<dbReference type="AlphaFoldDB" id="A0A8J3PSY0"/>
<protein>
    <submittedName>
        <fullName evidence="1">Uncharacterized protein</fullName>
    </submittedName>
</protein>
<evidence type="ECO:0000313" key="1">
    <source>
        <dbReference type="EMBL" id="GIG79548.1"/>
    </source>
</evidence>
<organism evidence="1 2">
    <name type="scientific">Planotetraspora kaengkrachanensis</name>
    <dbReference type="NCBI Taxonomy" id="575193"/>
    <lineage>
        <taxon>Bacteria</taxon>
        <taxon>Bacillati</taxon>
        <taxon>Actinomycetota</taxon>
        <taxon>Actinomycetes</taxon>
        <taxon>Streptosporangiales</taxon>
        <taxon>Streptosporangiaceae</taxon>
        <taxon>Planotetraspora</taxon>
    </lineage>
</organism>
<gene>
    <name evidence="1" type="ORF">Pka01_26750</name>
</gene>
<dbReference type="Proteomes" id="UP000630097">
    <property type="component" value="Unassembled WGS sequence"/>
</dbReference>
<sequence>MLINVLTCKDDTVGPVSDTAGEFGEIRVVLAGQWRHVVATLTRARGCAALIGSLISPRIWP</sequence>